<evidence type="ECO:0000313" key="5">
    <source>
        <dbReference type="Proteomes" id="UP000618591"/>
    </source>
</evidence>
<keyword evidence="2" id="KW-0812">Transmembrane</keyword>
<dbReference type="InterPro" id="IPR051698">
    <property type="entry name" value="Transposase_11-like"/>
</dbReference>
<evidence type="ECO:0000313" key="4">
    <source>
        <dbReference type="EMBL" id="GGA51957.1"/>
    </source>
</evidence>
<evidence type="ECO:0000256" key="2">
    <source>
        <dbReference type="SAM" id="Phobius"/>
    </source>
</evidence>
<reference evidence="5" key="1">
    <citation type="journal article" date="2019" name="Int. J. Syst. Evol. Microbiol.">
        <title>The Global Catalogue of Microorganisms (GCM) 10K type strain sequencing project: providing services to taxonomists for standard genome sequencing and annotation.</title>
        <authorList>
            <consortium name="The Broad Institute Genomics Platform"/>
            <consortium name="The Broad Institute Genome Sequencing Center for Infectious Disease"/>
            <person name="Wu L."/>
            <person name="Ma J."/>
        </authorList>
    </citation>
    <scope>NUCLEOTIDE SEQUENCE [LARGE SCALE GENOMIC DNA]</scope>
    <source>
        <strain evidence="5">CGMCC 1.10106</strain>
    </source>
</reference>
<dbReference type="Pfam" id="PF13808">
    <property type="entry name" value="DDE_Tnp_1_assoc"/>
    <property type="match status" value="1"/>
</dbReference>
<dbReference type="Proteomes" id="UP000618591">
    <property type="component" value="Unassembled WGS sequence"/>
</dbReference>
<sequence>MSPTLLSFFAEVPDPRRGQDKMYPLAPILLFTVLAMLSGAVSYRQVHAFIKTHLDRLNVVFDLSLRRAPAYSSVRFILRGLDGAALEVAFRRHAATLGTGRIDADDAATKPVCVAIDGKTLRGSFDAFNDRKAAHLMSAFAHDDQIILAHLAIDEKSNEIPAVQDLMTTLGLSGKLFTVDAMHAQKNLRGSAGNGQSSGRSAQEEPADPV</sequence>
<dbReference type="PANTHER" id="PTHR30298">
    <property type="entry name" value="H REPEAT-ASSOCIATED PREDICTED TRANSPOSASE"/>
    <property type="match status" value="1"/>
</dbReference>
<feature type="transmembrane region" description="Helical" evidence="2">
    <location>
        <begin position="22"/>
        <end position="43"/>
    </location>
</feature>
<protein>
    <recommendedName>
        <fullName evidence="3">H repeat-associated protein N-terminal domain-containing protein</fullName>
    </recommendedName>
</protein>
<name>A0ABQ1GX83_9SPHN</name>
<evidence type="ECO:0000256" key="1">
    <source>
        <dbReference type="SAM" id="MobiDB-lite"/>
    </source>
</evidence>
<gene>
    <name evidence="4" type="ORF">GCM10011395_22890</name>
</gene>
<feature type="domain" description="H repeat-associated protein N-terminal" evidence="3">
    <location>
        <begin position="7"/>
        <end position="93"/>
    </location>
</feature>
<comment type="caution">
    <text evidence="4">The sequence shown here is derived from an EMBL/GenBank/DDBJ whole genome shotgun (WGS) entry which is preliminary data.</text>
</comment>
<dbReference type="EMBL" id="BMDW01000013">
    <property type="protein sequence ID" value="GGA51957.1"/>
    <property type="molecule type" value="Genomic_DNA"/>
</dbReference>
<dbReference type="InterPro" id="IPR047647">
    <property type="entry name" value="ISAs1_transpos"/>
</dbReference>
<keyword evidence="2" id="KW-0472">Membrane</keyword>
<evidence type="ECO:0000259" key="3">
    <source>
        <dbReference type="Pfam" id="PF13808"/>
    </source>
</evidence>
<dbReference type="PANTHER" id="PTHR30298:SF0">
    <property type="entry name" value="PROTEIN YBFL-RELATED"/>
    <property type="match status" value="1"/>
</dbReference>
<dbReference type="InterPro" id="IPR032806">
    <property type="entry name" value="YbfD_N"/>
</dbReference>
<dbReference type="NCBIfam" id="NF033564">
    <property type="entry name" value="transpos_ISAs1"/>
    <property type="match status" value="1"/>
</dbReference>
<feature type="region of interest" description="Disordered" evidence="1">
    <location>
        <begin position="188"/>
        <end position="210"/>
    </location>
</feature>
<accession>A0ABQ1GX83</accession>
<proteinExistence type="predicted"/>
<keyword evidence="2" id="KW-1133">Transmembrane helix</keyword>
<keyword evidence="5" id="KW-1185">Reference proteome</keyword>
<organism evidence="4 5">
    <name type="scientific">Sphingomonas psychrolutea</name>
    <dbReference type="NCBI Taxonomy" id="1259676"/>
    <lineage>
        <taxon>Bacteria</taxon>
        <taxon>Pseudomonadati</taxon>
        <taxon>Pseudomonadota</taxon>
        <taxon>Alphaproteobacteria</taxon>
        <taxon>Sphingomonadales</taxon>
        <taxon>Sphingomonadaceae</taxon>
        <taxon>Sphingomonas</taxon>
    </lineage>
</organism>